<dbReference type="EMBL" id="CP143423">
    <property type="protein sequence ID" value="WVX49472.1"/>
    <property type="molecule type" value="Genomic_DNA"/>
</dbReference>
<dbReference type="EC" id="2.7.2.4" evidence="5 14"/>
<dbReference type="InterPro" id="IPR001048">
    <property type="entry name" value="Asp/Glu/Uridylate_kinase"/>
</dbReference>
<dbReference type="InterPro" id="IPR005260">
    <property type="entry name" value="Asp_kin_monofn"/>
</dbReference>
<dbReference type="CDD" id="cd04913">
    <property type="entry name" value="ACT_AKii-LysC-BS-like_1"/>
    <property type="match status" value="1"/>
</dbReference>
<evidence type="ECO:0000256" key="8">
    <source>
        <dbReference type="ARBA" id="ARBA00022679"/>
    </source>
</evidence>
<name>A0ABZ2BU73_9RHOB</name>
<reference evidence="17 18" key="1">
    <citation type="submission" date="2015-07" db="EMBL/GenBank/DDBJ databases">
        <authorList>
            <person name="Voget S."/>
            <person name="Dogs M."/>
            <person name="Brinkhoff T.H."/>
            <person name="Daniel R."/>
        </authorList>
    </citation>
    <scope>NUCLEOTIDE SEQUENCE [LARGE SCALE GENOMIC DNA]</scope>
    <source>
        <strain evidence="17 18">B14</strain>
    </source>
</reference>
<dbReference type="PROSITE" id="PS51671">
    <property type="entry name" value="ACT"/>
    <property type="match status" value="1"/>
</dbReference>
<evidence type="ECO:0000256" key="15">
    <source>
        <dbReference type="RuleBase" id="RU004249"/>
    </source>
</evidence>
<evidence type="ECO:0000256" key="1">
    <source>
        <dbReference type="ARBA" id="ARBA00004766"/>
    </source>
</evidence>
<keyword evidence="12" id="KW-0457">Lysine biosynthesis</keyword>
<dbReference type="GO" id="GO:0004072">
    <property type="term" value="F:aspartate kinase activity"/>
    <property type="evidence" value="ECO:0007669"/>
    <property type="project" value="UniProtKB-EC"/>
</dbReference>
<comment type="similarity">
    <text evidence="4 14">Belongs to the aspartokinase family.</text>
</comment>
<accession>A0ABZ2BU73</accession>
<evidence type="ECO:0000256" key="3">
    <source>
        <dbReference type="ARBA" id="ARBA00005139"/>
    </source>
</evidence>
<comment type="pathway">
    <text evidence="2 15">Amino-acid biosynthesis; L-methionine biosynthesis via de novo pathway; L-homoserine from L-aspartate: step 1/3.</text>
</comment>
<evidence type="ECO:0000256" key="11">
    <source>
        <dbReference type="ARBA" id="ARBA00022840"/>
    </source>
</evidence>
<sequence length="412" mass="44310">MPVLVMKFGGTSVATLDRIRRAAKRVGVEVAKGYDVIVIVSAMSGKTNELVGWVGETSPLYDAREYDAVVSSGENVTAGLMALTLQEMDVPARSWQGWQVPVKTTSAHSAARIEEIPPENIMSKFAEGMRVAIVAGFQGVSPEGRITTLGRGGSDTTAVAFAAAFEAERCDIYTDVDGVYTTDPRVSAKARKLDKIAFEEMLELASLGAKVLQTRSVELAMRYKVKLRVLSSFEEQSDDAGTLVCAEEEIMESNVVAGVAFSRDEAKMTLVSVADRPGIAANIFTALSEGGVNVDMIVQNISEEGRTDMTWSCPTDQVVRAQKAVADAKSDGIINYHEIIADTDVAKISVVGIGMRSHTGVAAKMFQVLSAEGINIKVITTSEIKISVLIDRKYMELAVQALHDAFELEKAA</sequence>
<evidence type="ECO:0000256" key="7">
    <source>
        <dbReference type="ARBA" id="ARBA00022605"/>
    </source>
</evidence>
<evidence type="ECO:0000256" key="6">
    <source>
        <dbReference type="ARBA" id="ARBA00016273"/>
    </source>
</evidence>
<reference evidence="18" key="2">
    <citation type="submission" date="2024-01" db="EMBL/GenBank/DDBJ databases">
        <title>Roseobacter fucihabitans sp. nov., isolated from the brown alga Fucus spiralis.</title>
        <authorList>
            <person name="Hahnke S."/>
            <person name="Berger M."/>
            <person name="Schlingloff A."/>
            <person name="Athale I."/>
            <person name="Neumann-Schaal M."/>
            <person name="Adenaya A."/>
            <person name="Poehlein A."/>
            <person name="Daniel R."/>
            <person name="Pertersen J."/>
            <person name="Brinkhoff T."/>
        </authorList>
    </citation>
    <scope>NUCLEOTIDE SEQUENCE [LARGE SCALE GENOMIC DNA]</scope>
    <source>
        <strain evidence="18">B14</strain>
    </source>
</reference>
<dbReference type="Gene3D" id="3.30.2130.10">
    <property type="entry name" value="VC0802-like"/>
    <property type="match status" value="1"/>
</dbReference>
<dbReference type="InterPro" id="IPR054352">
    <property type="entry name" value="ACT_Aspartokinase"/>
</dbReference>
<dbReference type="NCBIfam" id="TIGR00656">
    <property type="entry name" value="asp_kin_monofn"/>
    <property type="match status" value="1"/>
</dbReference>
<dbReference type="CDD" id="cd04261">
    <property type="entry name" value="AAK_AKii-LysC-BS"/>
    <property type="match status" value="1"/>
</dbReference>
<dbReference type="Pfam" id="PF00696">
    <property type="entry name" value="AA_kinase"/>
    <property type="match status" value="1"/>
</dbReference>
<evidence type="ECO:0000256" key="9">
    <source>
        <dbReference type="ARBA" id="ARBA00022741"/>
    </source>
</evidence>
<gene>
    <name evidence="17" type="primary">lysC</name>
    <name evidence="17" type="ORF">ROLI_025670</name>
</gene>
<dbReference type="RefSeq" id="WP_187432317.1">
    <property type="nucleotide sequence ID" value="NZ_CP143423.1"/>
</dbReference>
<evidence type="ECO:0000256" key="12">
    <source>
        <dbReference type="ARBA" id="ARBA00023154"/>
    </source>
</evidence>
<dbReference type="InterPro" id="IPR036393">
    <property type="entry name" value="AceGlu_kinase-like_sf"/>
</dbReference>
<comment type="catalytic activity">
    <reaction evidence="13 14">
        <text>L-aspartate + ATP = 4-phospho-L-aspartate + ADP</text>
        <dbReference type="Rhea" id="RHEA:23776"/>
        <dbReference type="ChEBI" id="CHEBI:29991"/>
        <dbReference type="ChEBI" id="CHEBI:30616"/>
        <dbReference type="ChEBI" id="CHEBI:57535"/>
        <dbReference type="ChEBI" id="CHEBI:456216"/>
        <dbReference type="EC" id="2.7.2.4"/>
    </reaction>
</comment>
<comment type="pathway">
    <text evidence="1 15">Amino-acid biosynthesis; L-lysine biosynthesis via DAP pathway; (S)-tetrahydrodipicolinate from L-aspartate: step 1/4.</text>
</comment>
<dbReference type="SUPFAM" id="SSF55021">
    <property type="entry name" value="ACT-like"/>
    <property type="match status" value="2"/>
</dbReference>
<dbReference type="InterPro" id="IPR001341">
    <property type="entry name" value="Asp_kinase"/>
</dbReference>
<dbReference type="PANTHER" id="PTHR21499">
    <property type="entry name" value="ASPARTATE KINASE"/>
    <property type="match status" value="1"/>
</dbReference>
<evidence type="ECO:0000256" key="14">
    <source>
        <dbReference type="RuleBase" id="RU003448"/>
    </source>
</evidence>
<evidence type="ECO:0000256" key="5">
    <source>
        <dbReference type="ARBA" id="ARBA00013059"/>
    </source>
</evidence>
<evidence type="ECO:0000256" key="4">
    <source>
        <dbReference type="ARBA" id="ARBA00010122"/>
    </source>
</evidence>
<protein>
    <recommendedName>
        <fullName evidence="6 14">Aspartokinase</fullName>
        <ecNumber evidence="5 14">2.7.2.4</ecNumber>
    </recommendedName>
</protein>
<dbReference type="InterPro" id="IPR018042">
    <property type="entry name" value="Aspartate_kinase_CS"/>
</dbReference>
<dbReference type="PIRSF" id="PIRSF000726">
    <property type="entry name" value="Asp_kin"/>
    <property type="match status" value="1"/>
</dbReference>
<dbReference type="InterPro" id="IPR045865">
    <property type="entry name" value="ACT-like_dom_sf"/>
</dbReference>
<keyword evidence="8 14" id="KW-0808">Transferase</keyword>
<proteinExistence type="inferred from homology"/>
<evidence type="ECO:0000313" key="18">
    <source>
        <dbReference type="Proteomes" id="UP001318682"/>
    </source>
</evidence>
<organism evidence="17 18">
    <name type="scientific">Roseobacter fucihabitans</name>
    <dbReference type="NCBI Taxonomy" id="1537242"/>
    <lineage>
        <taxon>Bacteria</taxon>
        <taxon>Pseudomonadati</taxon>
        <taxon>Pseudomonadota</taxon>
        <taxon>Alphaproteobacteria</taxon>
        <taxon>Rhodobacterales</taxon>
        <taxon>Roseobacteraceae</taxon>
        <taxon>Roseobacter</taxon>
    </lineage>
</organism>
<dbReference type="Proteomes" id="UP001318682">
    <property type="component" value="Chromosome"/>
</dbReference>
<keyword evidence="7 15" id="KW-0028">Amino-acid biosynthesis</keyword>
<evidence type="ECO:0000256" key="2">
    <source>
        <dbReference type="ARBA" id="ARBA00004986"/>
    </source>
</evidence>
<dbReference type="NCBIfam" id="NF005154">
    <property type="entry name" value="PRK06635.1-2"/>
    <property type="match status" value="1"/>
</dbReference>
<keyword evidence="11" id="KW-0067">ATP-binding</keyword>
<dbReference type="InterPro" id="IPR041740">
    <property type="entry name" value="AKii-LysC-BS"/>
</dbReference>
<dbReference type="SUPFAM" id="SSF53633">
    <property type="entry name" value="Carbamate kinase-like"/>
    <property type="match status" value="1"/>
</dbReference>
<dbReference type="PANTHER" id="PTHR21499:SF3">
    <property type="entry name" value="ASPARTOKINASE"/>
    <property type="match status" value="1"/>
</dbReference>
<dbReference type="NCBIfam" id="NF005155">
    <property type="entry name" value="PRK06635.1-4"/>
    <property type="match status" value="1"/>
</dbReference>
<evidence type="ECO:0000256" key="13">
    <source>
        <dbReference type="ARBA" id="ARBA00047872"/>
    </source>
</evidence>
<keyword evidence="18" id="KW-1185">Reference proteome</keyword>
<dbReference type="InterPro" id="IPR002912">
    <property type="entry name" value="ACT_dom"/>
</dbReference>
<evidence type="ECO:0000256" key="10">
    <source>
        <dbReference type="ARBA" id="ARBA00022777"/>
    </source>
</evidence>
<keyword evidence="9" id="KW-0547">Nucleotide-binding</keyword>
<dbReference type="CDD" id="cd04923">
    <property type="entry name" value="ACT_AK-LysC-DapG-like_2"/>
    <property type="match status" value="1"/>
</dbReference>
<dbReference type="Gene3D" id="3.40.1160.10">
    <property type="entry name" value="Acetylglutamate kinase-like"/>
    <property type="match status" value="1"/>
</dbReference>
<dbReference type="NCBIfam" id="TIGR00657">
    <property type="entry name" value="asp_kinases"/>
    <property type="match status" value="1"/>
</dbReference>
<comment type="pathway">
    <text evidence="3 15">Amino-acid biosynthesis; L-threonine biosynthesis; L-threonine from L-aspartate: step 1/5.</text>
</comment>
<dbReference type="Pfam" id="PF22468">
    <property type="entry name" value="ACT_9"/>
    <property type="match status" value="2"/>
</dbReference>
<evidence type="ECO:0000313" key="17">
    <source>
        <dbReference type="EMBL" id="WVX49472.1"/>
    </source>
</evidence>
<evidence type="ECO:0000259" key="16">
    <source>
        <dbReference type="PROSITE" id="PS51671"/>
    </source>
</evidence>
<feature type="domain" description="ACT" evidence="16">
    <location>
        <begin position="268"/>
        <end position="350"/>
    </location>
</feature>
<keyword evidence="10 14" id="KW-0418">Kinase</keyword>
<dbReference type="PROSITE" id="PS00324">
    <property type="entry name" value="ASPARTOKINASE"/>
    <property type="match status" value="1"/>
</dbReference>